<dbReference type="CDD" id="cd01999">
    <property type="entry name" value="ASS"/>
    <property type="match status" value="1"/>
</dbReference>
<feature type="domain" description="Arginosuccinate synthase-like N-terminal" evidence="10">
    <location>
        <begin position="23"/>
        <end position="183"/>
    </location>
</feature>
<sequence>MVKKWLKTHTGVFAAIMLIMSKRVILAYSGGLDTSVMVRWLTEKGYEVITYTADVGQGEELSHIPEKARQAGAVEAIVEDLKEEFAREYCLPTLRALALYEGRYPLSASLSRPLISKKLVYYAQKLRADFVAHGSTGKGNDQVRFELSVWALDPNVQVLAPVREWEFKSREEEVEYALKHSIPVKVTKDKPYSIDKNLWGVSIECGPIEDLLREPPEDAFEWTTSPEKAPHEPEYVEIGFEEGLPTSINGKRYEFLSQLISELNTLAGRHGVGRVDMVENRLVGIKSREVYEAPGATLLYLAYRELLSLTTDRFTYHYFLSHVPHEYAKIVYEGLWFSPLREALDAFTSTLSKLVSGSVRIKLYKGSAVVVGRSSANSLYVEELATYSEKDAFDHKAGAAFTKVFGLPLKVLGRVRRQSCS</sequence>
<dbReference type="HAMAP" id="MF_00005">
    <property type="entry name" value="Arg_succ_synth_type1"/>
    <property type="match status" value="1"/>
</dbReference>
<dbReference type="InterPro" id="IPR001518">
    <property type="entry name" value="Arginosuc_synth"/>
</dbReference>
<evidence type="ECO:0000259" key="11">
    <source>
        <dbReference type="Pfam" id="PF20979"/>
    </source>
</evidence>
<dbReference type="InterPro" id="IPR023434">
    <property type="entry name" value="Arginosuc_synth_type_1_subfam"/>
</dbReference>
<comment type="subunit">
    <text evidence="2 9">Homotetramer.</text>
</comment>
<dbReference type="InterPro" id="IPR024074">
    <property type="entry name" value="AS_cat/multimer_dom_body"/>
</dbReference>
<dbReference type="UniPathway" id="UPA00068">
    <property type="reaction ID" value="UER00113"/>
</dbReference>
<dbReference type="NCBIfam" id="TIGR00032">
    <property type="entry name" value="argG"/>
    <property type="match status" value="1"/>
</dbReference>
<evidence type="ECO:0000256" key="6">
    <source>
        <dbReference type="ARBA" id="ARBA00022605"/>
    </source>
</evidence>
<comment type="pathway">
    <text evidence="1 9">Amino-acid biosynthesis; L-arginine biosynthesis; L-arginine from L-ornithine and carbamoyl phosphate: step 2/3.</text>
</comment>
<accession>H5SAX5</accession>
<keyword evidence="8 9" id="KW-0067">ATP-binding</keyword>
<feature type="binding site" evidence="9">
    <location>
        <position position="109"/>
    </location>
    <ligand>
        <name>L-citrulline</name>
        <dbReference type="ChEBI" id="CHEBI:57743"/>
    </ligand>
</feature>
<evidence type="ECO:0000256" key="5">
    <source>
        <dbReference type="ARBA" id="ARBA00022598"/>
    </source>
</evidence>
<dbReference type="Gene3D" id="1.20.5.470">
    <property type="entry name" value="Single helix bin"/>
    <property type="match status" value="1"/>
</dbReference>
<evidence type="ECO:0000256" key="7">
    <source>
        <dbReference type="ARBA" id="ARBA00022741"/>
    </source>
</evidence>
<dbReference type="Gene3D" id="3.90.1260.10">
    <property type="entry name" value="Argininosuccinate synthetase, chain A, domain 2"/>
    <property type="match status" value="1"/>
</dbReference>
<comment type="similarity">
    <text evidence="9">Belongs to the argininosuccinate synthase family. Type 1 subfamily.</text>
</comment>
<dbReference type="InterPro" id="IPR048268">
    <property type="entry name" value="Arginosuc_syn_C"/>
</dbReference>
<comment type="catalytic activity">
    <reaction evidence="9">
        <text>L-citrulline + L-aspartate + ATP = 2-(N(omega)-L-arginino)succinate + AMP + diphosphate + H(+)</text>
        <dbReference type="Rhea" id="RHEA:10932"/>
        <dbReference type="ChEBI" id="CHEBI:15378"/>
        <dbReference type="ChEBI" id="CHEBI:29991"/>
        <dbReference type="ChEBI" id="CHEBI:30616"/>
        <dbReference type="ChEBI" id="CHEBI:33019"/>
        <dbReference type="ChEBI" id="CHEBI:57472"/>
        <dbReference type="ChEBI" id="CHEBI:57743"/>
        <dbReference type="ChEBI" id="CHEBI:456215"/>
        <dbReference type="EC" id="6.3.4.5"/>
    </reaction>
</comment>
<dbReference type="Pfam" id="PF00764">
    <property type="entry name" value="Arginosuc_synth"/>
    <property type="match status" value="1"/>
</dbReference>
<dbReference type="GO" id="GO:0005737">
    <property type="term" value="C:cytoplasm"/>
    <property type="evidence" value="ECO:0007669"/>
    <property type="project" value="UniProtKB-SubCell"/>
</dbReference>
<dbReference type="GO" id="GO:0000053">
    <property type="term" value="P:argininosuccinate metabolic process"/>
    <property type="evidence" value="ECO:0007669"/>
    <property type="project" value="TreeGrafter"/>
</dbReference>
<feature type="binding site" evidence="9">
    <location>
        <position position="144"/>
    </location>
    <ligand>
        <name>L-citrulline</name>
        <dbReference type="ChEBI" id="CHEBI:57743"/>
    </ligand>
</feature>
<dbReference type="FunFam" id="3.40.50.620:FF:000019">
    <property type="entry name" value="Argininosuccinate synthase"/>
    <property type="match status" value="1"/>
</dbReference>
<organism evidence="12">
    <name type="scientific">uncultured Aquificia bacterium</name>
    <dbReference type="NCBI Taxonomy" id="453415"/>
    <lineage>
        <taxon>Bacteria</taxon>
        <taxon>Pseudomonadati</taxon>
        <taxon>Aquificota</taxon>
        <taxon>Aquificia</taxon>
        <taxon>environmental samples</taxon>
    </lineage>
</organism>
<evidence type="ECO:0000256" key="2">
    <source>
        <dbReference type="ARBA" id="ARBA00011881"/>
    </source>
</evidence>
<gene>
    <name evidence="9" type="primary">argG</name>
    <name evidence="12" type="ORF">HGMM_F06E10C30</name>
</gene>
<keyword evidence="4 9" id="KW-0055">Arginine biosynthesis</keyword>
<keyword evidence="7 9" id="KW-0547">Nucleotide-binding</keyword>
<dbReference type="InterPro" id="IPR048267">
    <property type="entry name" value="Arginosuc_syn_N"/>
</dbReference>
<evidence type="ECO:0000256" key="3">
    <source>
        <dbReference type="ARBA" id="ARBA00012286"/>
    </source>
</evidence>
<proteinExistence type="inferred from homology"/>
<dbReference type="PROSITE" id="PS00565">
    <property type="entry name" value="ARGININOSUCCIN_SYN_2"/>
    <property type="match status" value="1"/>
</dbReference>
<dbReference type="SUPFAM" id="SSF69864">
    <property type="entry name" value="Argininosuccinate synthetase, C-terminal domain"/>
    <property type="match status" value="1"/>
</dbReference>
<dbReference type="PROSITE" id="PS00564">
    <property type="entry name" value="ARGININOSUCCIN_SYN_1"/>
    <property type="match status" value="1"/>
</dbReference>
<dbReference type="NCBIfam" id="NF001770">
    <property type="entry name" value="PRK00509.1"/>
    <property type="match status" value="1"/>
</dbReference>
<keyword evidence="9" id="KW-0963">Cytoplasm</keyword>
<keyword evidence="5 9" id="KW-0436">Ligase</keyword>
<feature type="binding site" evidence="9">
    <location>
        <position position="291"/>
    </location>
    <ligand>
        <name>L-citrulline</name>
        <dbReference type="ChEBI" id="CHEBI:57743"/>
    </ligand>
</feature>
<comment type="subcellular location">
    <subcellularLocation>
        <location evidence="9">Cytoplasm</location>
    </subcellularLocation>
</comment>
<dbReference type="GO" id="GO:0006526">
    <property type="term" value="P:L-arginine biosynthetic process"/>
    <property type="evidence" value="ECO:0007669"/>
    <property type="project" value="UniProtKB-UniRule"/>
</dbReference>
<evidence type="ECO:0000256" key="9">
    <source>
        <dbReference type="HAMAP-Rule" id="MF_00005"/>
    </source>
</evidence>
<feature type="binding site" evidence="9">
    <location>
        <position position="134"/>
    </location>
    <ligand>
        <name>ATP</name>
        <dbReference type="ChEBI" id="CHEBI:30616"/>
    </ligand>
</feature>
<dbReference type="Gene3D" id="3.40.50.620">
    <property type="entry name" value="HUPs"/>
    <property type="match status" value="1"/>
</dbReference>
<reference evidence="12" key="1">
    <citation type="journal article" date="2005" name="Environ. Microbiol.">
        <title>Genetic and functional properties of uncultivated thermophilic crenarchaeotes from a subsurface gold mine as revealed by analysis of genome fragments.</title>
        <authorList>
            <person name="Nunoura T."/>
            <person name="Hirayama H."/>
            <person name="Takami H."/>
            <person name="Oida H."/>
            <person name="Nishi S."/>
            <person name="Shimamura S."/>
            <person name="Suzuki Y."/>
            <person name="Inagaki F."/>
            <person name="Takai K."/>
            <person name="Nealson K.H."/>
            <person name="Horikoshi K."/>
        </authorList>
    </citation>
    <scope>NUCLEOTIDE SEQUENCE</scope>
</reference>
<feature type="binding site" evidence="9">
    <location>
        <position position="141"/>
    </location>
    <ligand>
        <name>L-aspartate</name>
        <dbReference type="ChEBI" id="CHEBI:29991"/>
    </ligand>
</feature>
<protein>
    <recommendedName>
        <fullName evidence="3 9">Argininosuccinate synthase</fullName>
        <ecNumber evidence="3 9">6.3.4.5</ecNumber>
    </recommendedName>
    <alternativeName>
        <fullName evidence="9">Citrulline--aspartate ligase</fullName>
    </alternativeName>
</protein>
<feature type="binding site" evidence="9">
    <location>
        <position position="140"/>
    </location>
    <ligand>
        <name>L-citrulline</name>
        <dbReference type="ChEBI" id="CHEBI:57743"/>
    </ligand>
</feature>
<dbReference type="FunFam" id="3.90.1260.10:FF:000007">
    <property type="entry name" value="Argininosuccinate synthase"/>
    <property type="match status" value="1"/>
</dbReference>
<dbReference type="GO" id="GO:0000050">
    <property type="term" value="P:urea cycle"/>
    <property type="evidence" value="ECO:0007669"/>
    <property type="project" value="TreeGrafter"/>
</dbReference>
<evidence type="ECO:0000313" key="12">
    <source>
        <dbReference type="EMBL" id="BAL53311.1"/>
    </source>
</evidence>
<evidence type="ECO:0000256" key="1">
    <source>
        <dbReference type="ARBA" id="ARBA00004967"/>
    </source>
</evidence>
<feature type="domain" description="Arginosuccinate synthase C-terminal" evidence="11">
    <location>
        <begin position="192"/>
        <end position="411"/>
    </location>
</feature>
<dbReference type="EMBL" id="AP011654">
    <property type="protein sequence ID" value="BAL53311.1"/>
    <property type="molecule type" value="Genomic_DNA"/>
</dbReference>
<dbReference type="InterPro" id="IPR014729">
    <property type="entry name" value="Rossmann-like_a/b/a_fold"/>
</dbReference>
<evidence type="ECO:0000256" key="4">
    <source>
        <dbReference type="ARBA" id="ARBA00022571"/>
    </source>
</evidence>
<feature type="binding site" evidence="9">
    <location>
        <position position="193"/>
    </location>
    <ligand>
        <name>L-citrulline</name>
        <dbReference type="ChEBI" id="CHEBI:57743"/>
    </ligand>
</feature>
<feature type="binding site" evidence="9">
    <location>
        <position position="136"/>
    </location>
    <ligand>
        <name>L-aspartate</name>
        <dbReference type="ChEBI" id="CHEBI:29991"/>
    </ligand>
</feature>
<feature type="binding site" evidence="9">
    <location>
        <position position="53"/>
    </location>
    <ligand>
        <name>ATP</name>
        <dbReference type="ChEBI" id="CHEBI:30616"/>
    </ligand>
</feature>
<dbReference type="SUPFAM" id="SSF52402">
    <property type="entry name" value="Adenine nucleotide alpha hydrolases-like"/>
    <property type="match status" value="1"/>
</dbReference>
<evidence type="ECO:0000256" key="8">
    <source>
        <dbReference type="ARBA" id="ARBA00022840"/>
    </source>
</evidence>
<name>H5SAX5_9BACT</name>
<feature type="binding site" evidence="9">
    <location>
        <position position="279"/>
    </location>
    <ligand>
        <name>L-citrulline</name>
        <dbReference type="ChEBI" id="CHEBI:57743"/>
    </ligand>
</feature>
<feature type="binding site" evidence="9">
    <location>
        <position position="202"/>
    </location>
    <ligand>
        <name>L-citrulline</name>
        <dbReference type="ChEBI" id="CHEBI:57743"/>
    </ligand>
</feature>
<dbReference type="EC" id="6.3.4.5" evidence="3 9"/>
<reference evidence="12" key="2">
    <citation type="journal article" date="2012" name="PLoS ONE">
        <title>A Deeply Branching Thermophilic Bacterium with an Ancient Acetyl-CoA Pathway Dominates a Subsurface Ecosystem.</title>
        <authorList>
            <person name="Takami H."/>
            <person name="Noguchi H."/>
            <person name="Takaki Y."/>
            <person name="Uchiyama I."/>
            <person name="Toyoda A."/>
            <person name="Nishi S."/>
            <person name="Chee G.-J."/>
            <person name="Arai W."/>
            <person name="Nunoura T."/>
            <person name="Itoh T."/>
            <person name="Hattori M."/>
            <person name="Takai K."/>
        </authorList>
    </citation>
    <scope>NUCLEOTIDE SEQUENCE</scope>
</reference>
<feature type="binding site" evidence="9">
    <location>
        <position position="104"/>
    </location>
    <ligand>
        <name>L-citrulline</name>
        <dbReference type="ChEBI" id="CHEBI:57743"/>
    </ligand>
</feature>
<evidence type="ECO:0000259" key="10">
    <source>
        <dbReference type="Pfam" id="PF00764"/>
    </source>
</evidence>
<keyword evidence="6 9" id="KW-0028">Amino-acid biosynthesis</keyword>
<dbReference type="PANTHER" id="PTHR11587">
    <property type="entry name" value="ARGININOSUCCINATE SYNTHASE"/>
    <property type="match status" value="1"/>
</dbReference>
<dbReference type="PANTHER" id="PTHR11587:SF2">
    <property type="entry name" value="ARGININOSUCCINATE SYNTHASE"/>
    <property type="match status" value="1"/>
</dbReference>
<feature type="binding site" evidence="9">
    <location>
        <position position="140"/>
    </location>
    <ligand>
        <name>L-aspartate</name>
        <dbReference type="ChEBI" id="CHEBI:29991"/>
    </ligand>
</feature>
<dbReference type="AlphaFoldDB" id="H5SAX5"/>
<dbReference type="GO" id="GO:0004055">
    <property type="term" value="F:argininosuccinate synthase activity"/>
    <property type="evidence" value="ECO:0007669"/>
    <property type="project" value="UniProtKB-UniRule"/>
</dbReference>
<dbReference type="Pfam" id="PF20979">
    <property type="entry name" value="Arginosuc_syn_C"/>
    <property type="match status" value="1"/>
</dbReference>
<dbReference type="GO" id="GO:0005524">
    <property type="term" value="F:ATP binding"/>
    <property type="evidence" value="ECO:0007669"/>
    <property type="project" value="UniProtKB-UniRule"/>
</dbReference>
<dbReference type="InterPro" id="IPR018223">
    <property type="entry name" value="Arginosuc_synth_CS"/>
</dbReference>
<feature type="binding site" evidence="9">
    <location>
        <begin position="27"/>
        <end position="35"/>
    </location>
    <ligand>
        <name>ATP</name>
        <dbReference type="ChEBI" id="CHEBI:30616"/>
    </ligand>
</feature>